<evidence type="ECO:0000313" key="3">
    <source>
        <dbReference type="Proteomes" id="UP000314294"/>
    </source>
</evidence>
<feature type="compositionally biased region" description="Basic and acidic residues" evidence="1">
    <location>
        <begin position="25"/>
        <end position="41"/>
    </location>
</feature>
<keyword evidence="3" id="KW-1185">Reference proteome</keyword>
<evidence type="ECO:0000313" key="2">
    <source>
        <dbReference type="EMBL" id="TNN67684.1"/>
    </source>
</evidence>
<feature type="region of interest" description="Disordered" evidence="1">
    <location>
        <begin position="1"/>
        <end position="115"/>
    </location>
</feature>
<dbReference type="EMBL" id="SRLO01000200">
    <property type="protein sequence ID" value="TNN67684.1"/>
    <property type="molecule type" value="Genomic_DNA"/>
</dbReference>
<feature type="compositionally biased region" description="Polar residues" evidence="1">
    <location>
        <begin position="106"/>
        <end position="115"/>
    </location>
</feature>
<gene>
    <name evidence="2" type="ORF">EYF80_022148</name>
</gene>
<organism evidence="2 3">
    <name type="scientific">Liparis tanakae</name>
    <name type="common">Tanaka's snailfish</name>
    <dbReference type="NCBI Taxonomy" id="230148"/>
    <lineage>
        <taxon>Eukaryota</taxon>
        <taxon>Metazoa</taxon>
        <taxon>Chordata</taxon>
        <taxon>Craniata</taxon>
        <taxon>Vertebrata</taxon>
        <taxon>Euteleostomi</taxon>
        <taxon>Actinopterygii</taxon>
        <taxon>Neopterygii</taxon>
        <taxon>Teleostei</taxon>
        <taxon>Neoteleostei</taxon>
        <taxon>Acanthomorphata</taxon>
        <taxon>Eupercaria</taxon>
        <taxon>Perciformes</taxon>
        <taxon>Cottioidei</taxon>
        <taxon>Cottales</taxon>
        <taxon>Liparidae</taxon>
        <taxon>Liparis</taxon>
    </lineage>
</organism>
<proteinExistence type="predicted"/>
<dbReference type="Proteomes" id="UP000314294">
    <property type="component" value="Unassembled WGS sequence"/>
</dbReference>
<sequence>MERGDGASGVSGGRRGLILSQRHHAAVDYKQVPKQEPKVGEKPGSPELQVSSPLVPKQTIRRRSAVRAKSSPTSGGGFQSDMKDSWRERENRHKEPIKVSGPGASTPLNGSSEAS</sequence>
<accession>A0A4Z2HRQ2</accession>
<feature type="compositionally biased region" description="Gly residues" evidence="1">
    <location>
        <begin position="1"/>
        <end position="15"/>
    </location>
</feature>
<comment type="caution">
    <text evidence="2">The sequence shown here is derived from an EMBL/GenBank/DDBJ whole genome shotgun (WGS) entry which is preliminary data.</text>
</comment>
<feature type="compositionally biased region" description="Basic and acidic residues" evidence="1">
    <location>
        <begin position="81"/>
        <end position="97"/>
    </location>
</feature>
<reference evidence="2 3" key="1">
    <citation type="submission" date="2019-03" db="EMBL/GenBank/DDBJ databases">
        <title>First draft genome of Liparis tanakae, snailfish: a comprehensive survey of snailfish specific genes.</title>
        <authorList>
            <person name="Kim W."/>
            <person name="Song I."/>
            <person name="Jeong J.-H."/>
            <person name="Kim D."/>
            <person name="Kim S."/>
            <person name="Ryu S."/>
            <person name="Song J.Y."/>
            <person name="Lee S.K."/>
        </authorList>
    </citation>
    <scope>NUCLEOTIDE SEQUENCE [LARGE SCALE GENOMIC DNA]</scope>
    <source>
        <tissue evidence="2">Muscle</tissue>
    </source>
</reference>
<evidence type="ECO:0000256" key="1">
    <source>
        <dbReference type="SAM" id="MobiDB-lite"/>
    </source>
</evidence>
<protein>
    <submittedName>
        <fullName evidence="2">Uncharacterized protein</fullName>
    </submittedName>
</protein>
<dbReference type="AlphaFoldDB" id="A0A4Z2HRQ2"/>
<name>A0A4Z2HRQ2_9TELE</name>